<dbReference type="GO" id="GO:0016853">
    <property type="term" value="F:isomerase activity"/>
    <property type="evidence" value="ECO:0007669"/>
    <property type="project" value="UniProtKB-KW"/>
</dbReference>
<dbReference type="STRING" id="1742972.COMA1_20127"/>
<feature type="domain" description="SIS" evidence="1">
    <location>
        <begin position="68"/>
        <end position="218"/>
    </location>
</feature>
<keyword evidence="3" id="KW-1185">Reference proteome</keyword>
<organism evidence="2 3">
    <name type="scientific">Candidatus Nitrospira nitrosa</name>
    <dbReference type="NCBI Taxonomy" id="1742972"/>
    <lineage>
        <taxon>Bacteria</taxon>
        <taxon>Pseudomonadati</taxon>
        <taxon>Nitrospirota</taxon>
        <taxon>Nitrospiria</taxon>
        <taxon>Nitrospirales</taxon>
        <taxon>Nitrospiraceae</taxon>
        <taxon>Nitrospira</taxon>
    </lineage>
</organism>
<dbReference type="InterPro" id="IPR050099">
    <property type="entry name" value="SIS_GmhA/DiaA_subfam"/>
</dbReference>
<protein>
    <submittedName>
        <fullName evidence="2">Phosphoheptose isomerase</fullName>
    </submittedName>
</protein>
<dbReference type="AlphaFoldDB" id="A0A0S4LEW6"/>
<dbReference type="EMBL" id="CZQA01000008">
    <property type="protein sequence ID" value="CUS35112.1"/>
    <property type="molecule type" value="Genomic_DNA"/>
</dbReference>
<dbReference type="CDD" id="cd05006">
    <property type="entry name" value="SIS_GmhA"/>
    <property type="match status" value="1"/>
</dbReference>
<dbReference type="PANTHER" id="PTHR30390:SF7">
    <property type="entry name" value="PHOSPHOHEPTOSE ISOMERASE"/>
    <property type="match status" value="1"/>
</dbReference>
<dbReference type="Gene3D" id="3.40.50.10490">
    <property type="entry name" value="Glucose-6-phosphate isomerase like protein, domain 1"/>
    <property type="match status" value="1"/>
</dbReference>
<dbReference type="Proteomes" id="UP000199032">
    <property type="component" value="Unassembled WGS sequence"/>
</dbReference>
<evidence type="ECO:0000259" key="1">
    <source>
        <dbReference type="PROSITE" id="PS51464"/>
    </source>
</evidence>
<name>A0A0S4LEW6_9BACT</name>
<dbReference type="GO" id="GO:0097367">
    <property type="term" value="F:carbohydrate derivative binding"/>
    <property type="evidence" value="ECO:0007669"/>
    <property type="project" value="InterPro"/>
</dbReference>
<dbReference type="GO" id="GO:1901135">
    <property type="term" value="P:carbohydrate derivative metabolic process"/>
    <property type="evidence" value="ECO:0007669"/>
    <property type="project" value="InterPro"/>
</dbReference>
<dbReference type="PANTHER" id="PTHR30390">
    <property type="entry name" value="SEDOHEPTULOSE 7-PHOSPHATE ISOMERASE / DNAA INITIATOR-ASSOCIATING FACTOR FOR REPLICATION INITIATION"/>
    <property type="match status" value="1"/>
</dbReference>
<accession>A0A0S4LEW6</accession>
<sequence length="218" mass="23569">MGSFKYQPGNPSVVSALGCLRRRIVIQEIALAARVVEFSDLITRCEVTHRDGSALFLEAGMEDLWRRLNQLRNDGGHLYVIGNGGSAAVASHAVTDFFNVAKLRATTLHESSLMTCMSNDFGYENALGRMVKQLVKAGDVVIAISSSGKSMNIRNAVTEATIAGGYVVTFSGFAQDNPLRFLGDLNLWINSADYGLVEVGHQFLLHNLSDRFGAGLVG</sequence>
<dbReference type="InterPro" id="IPR046348">
    <property type="entry name" value="SIS_dom_sf"/>
</dbReference>
<keyword evidence="2" id="KW-0413">Isomerase</keyword>
<dbReference type="InterPro" id="IPR001347">
    <property type="entry name" value="SIS_dom"/>
</dbReference>
<evidence type="ECO:0000313" key="3">
    <source>
        <dbReference type="Proteomes" id="UP000199032"/>
    </source>
</evidence>
<dbReference type="PROSITE" id="PS51257">
    <property type="entry name" value="PROKAR_LIPOPROTEIN"/>
    <property type="match status" value="1"/>
</dbReference>
<dbReference type="PROSITE" id="PS51464">
    <property type="entry name" value="SIS"/>
    <property type="match status" value="1"/>
</dbReference>
<evidence type="ECO:0000313" key="2">
    <source>
        <dbReference type="EMBL" id="CUS35112.1"/>
    </source>
</evidence>
<dbReference type="InterPro" id="IPR035461">
    <property type="entry name" value="GmhA/DiaA"/>
</dbReference>
<proteinExistence type="predicted"/>
<dbReference type="SUPFAM" id="SSF53697">
    <property type="entry name" value="SIS domain"/>
    <property type="match status" value="1"/>
</dbReference>
<reference evidence="2 3" key="1">
    <citation type="submission" date="2015-10" db="EMBL/GenBank/DDBJ databases">
        <authorList>
            <person name="Gilbert D.G."/>
        </authorList>
    </citation>
    <scope>NUCLEOTIDE SEQUENCE [LARGE SCALE GENOMIC DNA]</scope>
    <source>
        <strain evidence="2">COMA1</strain>
    </source>
</reference>
<dbReference type="Pfam" id="PF13580">
    <property type="entry name" value="SIS_2"/>
    <property type="match status" value="1"/>
</dbReference>
<dbReference type="OrthoDB" id="9781311at2"/>
<gene>
    <name evidence="2" type="ORF">COMA1_20127</name>
</gene>